<keyword evidence="7" id="KW-1185">Reference proteome</keyword>
<evidence type="ECO:0000313" key="7">
    <source>
        <dbReference type="Proteomes" id="UP001206692"/>
    </source>
</evidence>
<keyword evidence="3" id="KW-0274">FAD</keyword>
<dbReference type="SUPFAM" id="SSF55103">
    <property type="entry name" value="FAD-linked oxidases, C-terminal domain"/>
    <property type="match status" value="1"/>
</dbReference>
<accession>A0ABT1SQX3</accession>
<dbReference type="InterPro" id="IPR004113">
    <property type="entry name" value="FAD-bd_oxidored_4_C"/>
</dbReference>
<evidence type="ECO:0000256" key="2">
    <source>
        <dbReference type="ARBA" id="ARBA00022630"/>
    </source>
</evidence>
<dbReference type="InterPro" id="IPR016166">
    <property type="entry name" value="FAD-bd_PCMH"/>
</dbReference>
<dbReference type="PANTHER" id="PTHR42934:SF2">
    <property type="entry name" value="GLYCOLATE OXIDASE SUBUNIT GLCD"/>
    <property type="match status" value="1"/>
</dbReference>
<gene>
    <name evidence="6" type="ORF">NE675_03650</name>
</gene>
<dbReference type="Gene3D" id="3.30.465.10">
    <property type="match status" value="1"/>
</dbReference>
<dbReference type="InterPro" id="IPR016164">
    <property type="entry name" value="FAD-linked_Oxase-like_C"/>
</dbReference>
<dbReference type="InterPro" id="IPR051914">
    <property type="entry name" value="FAD-linked_OxidoTrans_Type4"/>
</dbReference>
<dbReference type="Pfam" id="PF02913">
    <property type="entry name" value="FAD-oxidase_C"/>
    <property type="match status" value="1"/>
</dbReference>
<dbReference type="InterPro" id="IPR036318">
    <property type="entry name" value="FAD-bd_PCMH-like_sf"/>
</dbReference>
<evidence type="ECO:0000313" key="6">
    <source>
        <dbReference type="EMBL" id="MCQ5342130.1"/>
    </source>
</evidence>
<dbReference type="PANTHER" id="PTHR42934">
    <property type="entry name" value="GLYCOLATE OXIDASE SUBUNIT GLCD"/>
    <property type="match status" value="1"/>
</dbReference>
<protein>
    <submittedName>
        <fullName evidence="6">FAD-binding oxidoreductase</fullName>
    </submittedName>
</protein>
<keyword evidence="2" id="KW-0285">Flavoprotein</keyword>
<sequence>MVMKYNPITEPILQELRDIVGDKYVTADKEKLEIYKTDEEGNPIYFSYPEAVVFPATTEEVAAIVKLANTHLIPITPRSAGTGLSCGAIPVHHGIVVELERMNQIIEMNADDLYCIVQPGVRTVDLQNAAKAKGLLYAGDPCSAESCQIGGNLATNAGGNKAVKYGTTRHQIYSLTVVTPLGDIVKVGARLEKCSTGYCLEQLISGSEGTLGIITEATLKLKVLPPYSFDVVAIFDDPAKALSLPRKVLKAGIEPTSIEYMDNRAINISGDFIKCDLPHAKSGGVYDIITVETYDPDELDKKMEQLSDLCDNCGAVDVLMADDRIWEARKMFADACRELCLTWASSDYVVPLDQIIHVTSKLPEIMEKHHIDGGIVAHIGDGNIHVNILNTQNQGPQEWFETLHAYDDDIFSLVYSLGGKMSGEHGIGYKKKDAFNKFTPEGELKLMKLLKKAWDPNNIMNPSKIIDIAE</sequence>
<keyword evidence="4" id="KW-0560">Oxidoreductase</keyword>
<proteinExistence type="predicted"/>
<evidence type="ECO:0000256" key="1">
    <source>
        <dbReference type="ARBA" id="ARBA00001974"/>
    </source>
</evidence>
<dbReference type="EMBL" id="JANGEW010000004">
    <property type="protein sequence ID" value="MCQ5342130.1"/>
    <property type="molecule type" value="Genomic_DNA"/>
</dbReference>
<feature type="domain" description="FAD-binding PCMH-type" evidence="5">
    <location>
        <begin position="45"/>
        <end position="224"/>
    </location>
</feature>
<dbReference type="Proteomes" id="UP001206692">
    <property type="component" value="Unassembled WGS sequence"/>
</dbReference>
<evidence type="ECO:0000256" key="4">
    <source>
        <dbReference type="ARBA" id="ARBA00023002"/>
    </source>
</evidence>
<dbReference type="SUPFAM" id="SSF56176">
    <property type="entry name" value="FAD-binding/transporter-associated domain-like"/>
    <property type="match status" value="1"/>
</dbReference>
<dbReference type="Gene3D" id="1.10.45.10">
    <property type="entry name" value="Vanillyl-alcohol Oxidase, Chain A, domain 4"/>
    <property type="match status" value="1"/>
</dbReference>
<evidence type="ECO:0000256" key="3">
    <source>
        <dbReference type="ARBA" id="ARBA00022827"/>
    </source>
</evidence>
<dbReference type="InterPro" id="IPR016171">
    <property type="entry name" value="Vanillyl_alc_oxidase_C-sub2"/>
</dbReference>
<dbReference type="InterPro" id="IPR006094">
    <property type="entry name" value="Oxid_FAD_bind_N"/>
</dbReference>
<evidence type="ECO:0000259" key="5">
    <source>
        <dbReference type="PROSITE" id="PS51387"/>
    </source>
</evidence>
<dbReference type="PROSITE" id="PS51387">
    <property type="entry name" value="FAD_PCMH"/>
    <property type="match status" value="1"/>
</dbReference>
<dbReference type="Pfam" id="PF01565">
    <property type="entry name" value="FAD_binding_4"/>
    <property type="match status" value="1"/>
</dbReference>
<reference evidence="6 7" key="1">
    <citation type="submission" date="2022-06" db="EMBL/GenBank/DDBJ databases">
        <title>Isolation of gut microbiota from human fecal samples.</title>
        <authorList>
            <person name="Pamer E.G."/>
            <person name="Barat B."/>
            <person name="Waligurski E."/>
            <person name="Medina S."/>
            <person name="Paddock L."/>
            <person name="Mostad J."/>
        </authorList>
    </citation>
    <scope>NUCLEOTIDE SEQUENCE [LARGE SCALE GENOMIC DNA]</scope>
    <source>
        <strain evidence="6 7">DFI.1.1</strain>
    </source>
</reference>
<comment type="caution">
    <text evidence="6">The sequence shown here is derived from an EMBL/GenBank/DDBJ whole genome shotgun (WGS) entry which is preliminary data.</text>
</comment>
<dbReference type="InterPro" id="IPR016169">
    <property type="entry name" value="FAD-bd_PCMH_sub2"/>
</dbReference>
<comment type="cofactor">
    <cofactor evidence="1">
        <name>FAD</name>
        <dbReference type="ChEBI" id="CHEBI:57692"/>
    </cofactor>
</comment>
<dbReference type="Gene3D" id="3.30.70.2740">
    <property type="match status" value="1"/>
</dbReference>
<organism evidence="6 7">
    <name type="scientific">Megasphaera massiliensis</name>
    <dbReference type="NCBI Taxonomy" id="1232428"/>
    <lineage>
        <taxon>Bacteria</taxon>
        <taxon>Bacillati</taxon>
        <taxon>Bacillota</taxon>
        <taxon>Negativicutes</taxon>
        <taxon>Veillonellales</taxon>
        <taxon>Veillonellaceae</taxon>
        <taxon>Megasphaera</taxon>
    </lineage>
</organism>
<name>A0ABT1SQX3_9FIRM</name>